<evidence type="ECO:0000313" key="1">
    <source>
        <dbReference type="EMBL" id="AUT70213.1"/>
    </source>
</evidence>
<dbReference type="Proteomes" id="UP000236649">
    <property type="component" value="Chromosome 1"/>
</dbReference>
<dbReference type="RefSeq" id="WP_090838969.1">
    <property type="nucleotide sequence ID" value="NZ_CADFGJ010000009.1"/>
</dbReference>
<reference evidence="1 2" key="1">
    <citation type="submission" date="2018-01" db="EMBL/GenBank/DDBJ databases">
        <title>Species boundaries and ecological features among Paraburkholderia terrae DSMZ17804T, P. hospita DSMZ17164T and P. caribensis DSMZ13236T.</title>
        <authorList>
            <person name="Pratama A.A."/>
        </authorList>
    </citation>
    <scope>NUCLEOTIDE SEQUENCE [LARGE SCALE GENOMIC DNA]</scope>
    <source>
        <strain evidence="1 2">DSM 17164</strain>
    </source>
</reference>
<proteinExistence type="predicted"/>
<organism evidence="1 2">
    <name type="scientific">Paraburkholderia hospita</name>
    <dbReference type="NCBI Taxonomy" id="169430"/>
    <lineage>
        <taxon>Bacteria</taxon>
        <taxon>Pseudomonadati</taxon>
        <taxon>Pseudomonadota</taxon>
        <taxon>Betaproteobacteria</taxon>
        <taxon>Burkholderiales</taxon>
        <taxon>Burkholderiaceae</taxon>
        <taxon>Paraburkholderia</taxon>
    </lineage>
</organism>
<gene>
    <name evidence="1" type="ORF">C2L64_09505</name>
</gene>
<accession>A0AAN1JA87</accession>
<dbReference type="AlphaFoldDB" id="A0AAN1JA87"/>
<sequence length="84" mass="9488">MNTTEFIQQAERQAKIVEALLLARYTLVIHDSNIIRCEGEEWTLDFRPEIEVIDAALELAGIDTTQPMIAPARRRDDDSDGGDD</sequence>
<dbReference type="GeneID" id="55528576"/>
<protein>
    <submittedName>
        <fullName evidence="1">Uncharacterized protein</fullName>
    </submittedName>
</protein>
<name>A0AAN1JA87_9BURK</name>
<dbReference type="EMBL" id="CP026105">
    <property type="protein sequence ID" value="AUT70213.1"/>
    <property type="molecule type" value="Genomic_DNA"/>
</dbReference>
<evidence type="ECO:0000313" key="2">
    <source>
        <dbReference type="Proteomes" id="UP000236649"/>
    </source>
</evidence>
<dbReference type="KEGG" id="phs:C2L64_09505"/>